<dbReference type="Gene3D" id="3.40.50.2000">
    <property type="entry name" value="Glycogen Phosphorylase B"/>
    <property type="match status" value="2"/>
</dbReference>
<keyword evidence="1" id="KW-0808">Transferase</keyword>
<protein>
    <submittedName>
        <fullName evidence="1">Glycosyltransferase involved in cell wall bisynthesis</fullName>
    </submittedName>
</protein>
<dbReference type="CDD" id="cd03801">
    <property type="entry name" value="GT4_PimA-like"/>
    <property type="match status" value="1"/>
</dbReference>
<organism evidence="1 2">
    <name type="scientific">Aquimarina spongiae</name>
    <dbReference type="NCBI Taxonomy" id="570521"/>
    <lineage>
        <taxon>Bacteria</taxon>
        <taxon>Pseudomonadati</taxon>
        <taxon>Bacteroidota</taxon>
        <taxon>Flavobacteriia</taxon>
        <taxon>Flavobacteriales</taxon>
        <taxon>Flavobacteriaceae</taxon>
        <taxon>Aquimarina</taxon>
    </lineage>
</organism>
<evidence type="ECO:0000313" key="2">
    <source>
        <dbReference type="Proteomes" id="UP000184432"/>
    </source>
</evidence>
<dbReference type="SUPFAM" id="SSF53756">
    <property type="entry name" value="UDP-Glycosyltransferase/glycogen phosphorylase"/>
    <property type="match status" value="1"/>
</dbReference>
<dbReference type="EMBL" id="FQYP01000005">
    <property type="protein sequence ID" value="SHJ09272.1"/>
    <property type="molecule type" value="Genomic_DNA"/>
</dbReference>
<dbReference type="OrthoDB" id="9787111at2"/>
<sequence length="369" mass="42145">MEVIWFTENYPPNKGGMARSCDRIVRNLRKHYHVHVFHFTNKAKAFEREEQVGGSYTALPVYEDFLFTLNVAWSFVEKDELVKNSSCLVSYGSNLCLKGIPLFSQWLEKPLLSCFRGNDFDHAVFSQKRQDVLYAVQHSNAIACVTQEKASRVKKLGLNDHVFFTHNSIDLSEWATSDLDKQLATKIKQDIDQKDKHIIGLIGYLKPKKGISFLVETIKHTYLKEKLHFRIIGDIDPELEWLIKTNEISYSVTTPDSRTSLIANYLVCDAVIIPSLYDGMPNVLFEAGALKVPILASRAGGLQDVLTAENAYLFDVLSTDQLLNQLENFVKASASDLEQKTETLFRLIEKQYTPQKEIENYLSIFSKFI</sequence>
<dbReference type="Proteomes" id="UP000184432">
    <property type="component" value="Unassembled WGS sequence"/>
</dbReference>
<dbReference type="InterPro" id="IPR050194">
    <property type="entry name" value="Glycosyltransferase_grp1"/>
</dbReference>
<dbReference type="AlphaFoldDB" id="A0A1M6GHB1"/>
<proteinExistence type="predicted"/>
<name>A0A1M6GHB1_9FLAO</name>
<dbReference type="STRING" id="570521.SAMN04488508_105277"/>
<gene>
    <name evidence="1" type="ORF">SAMN04488508_105277</name>
</gene>
<dbReference type="GO" id="GO:0016757">
    <property type="term" value="F:glycosyltransferase activity"/>
    <property type="evidence" value="ECO:0007669"/>
    <property type="project" value="TreeGrafter"/>
</dbReference>
<accession>A0A1M6GHB1</accession>
<dbReference type="Pfam" id="PF13692">
    <property type="entry name" value="Glyco_trans_1_4"/>
    <property type="match status" value="1"/>
</dbReference>
<keyword evidence="2" id="KW-1185">Reference proteome</keyword>
<dbReference type="PANTHER" id="PTHR45947">
    <property type="entry name" value="SULFOQUINOVOSYL TRANSFERASE SQD2"/>
    <property type="match status" value="1"/>
</dbReference>
<evidence type="ECO:0000313" key="1">
    <source>
        <dbReference type="EMBL" id="SHJ09272.1"/>
    </source>
</evidence>
<reference evidence="2" key="1">
    <citation type="submission" date="2016-11" db="EMBL/GenBank/DDBJ databases">
        <authorList>
            <person name="Varghese N."/>
            <person name="Submissions S."/>
        </authorList>
    </citation>
    <scope>NUCLEOTIDE SEQUENCE [LARGE SCALE GENOMIC DNA]</scope>
    <source>
        <strain evidence="2">DSM 22623</strain>
    </source>
</reference>
<dbReference type="RefSeq" id="WP_073316471.1">
    <property type="nucleotide sequence ID" value="NZ_FQYP01000005.1"/>
</dbReference>
<dbReference type="PANTHER" id="PTHR45947:SF3">
    <property type="entry name" value="SULFOQUINOVOSYL TRANSFERASE SQD2"/>
    <property type="match status" value="1"/>
</dbReference>